<feature type="transmembrane region" description="Helical" evidence="6">
    <location>
        <begin position="66"/>
        <end position="83"/>
    </location>
</feature>
<proteinExistence type="inferred from homology"/>
<evidence type="ECO:0000313" key="9">
    <source>
        <dbReference type="Proteomes" id="UP000199135"/>
    </source>
</evidence>
<dbReference type="InterPro" id="IPR000620">
    <property type="entry name" value="EamA_dom"/>
</dbReference>
<comment type="subcellular location">
    <subcellularLocation>
        <location evidence="1">Membrane</location>
        <topology evidence="1">Multi-pass membrane protein</topology>
    </subcellularLocation>
</comment>
<reference evidence="8 9" key="1">
    <citation type="submission" date="2016-10" db="EMBL/GenBank/DDBJ databases">
        <authorList>
            <person name="Varghese N."/>
            <person name="Submissions S."/>
        </authorList>
    </citation>
    <scope>NUCLEOTIDE SEQUENCE [LARGE SCALE GENOMIC DNA]</scope>
    <source>
        <strain evidence="8 9">WCP15</strain>
    </source>
</reference>
<evidence type="ECO:0000256" key="6">
    <source>
        <dbReference type="SAM" id="Phobius"/>
    </source>
</evidence>
<evidence type="ECO:0000313" key="8">
    <source>
        <dbReference type="EMBL" id="SEH37074.1"/>
    </source>
</evidence>
<comment type="similarity">
    <text evidence="2">Belongs to the EamA transporter family.</text>
</comment>
<evidence type="ECO:0000256" key="2">
    <source>
        <dbReference type="ARBA" id="ARBA00007362"/>
    </source>
</evidence>
<feature type="transmembrane region" description="Helical" evidence="6">
    <location>
        <begin position="34"/>
        <end position="54"/>
    </location>
</feature>
<dbReference type="Pfam" id="PF00892">
    <property type="entry name" value="EamA"/>
    <property type="match status" value="2"/>
</dbReference>
<dbReference type="InterPro" id="IPR037185">
    <property type="entry name" value="EmrE-like"/>
</dbReference>
<dbReference type="RefSeq" id="WP_078686362.1">
    <property type="nucleotide sequence ID" value="NZ_FNWT01000001.1"/>
</dbReference>
<dbReference type="SUPFAM" id="SSF103481">
    <property type="entry name" value="Multidrug resistance efflux transporter EmrE"/>
    <property type="match status" value="2"/>
</dbReference>
<evidence type="ECO:0000256" key="4">
    <source>
        <dbReference type="ARBA" id="ARBA00022989"/>
    </source>
</evidence>
<feature type="transmembrane region" description="Helical" evidence="6">
    <location>
        <begin position="122"/>
        <end position="139"/>
    </location>
</feature>
<keyword evidence="5 6" id="KW-0472">Membrane</keyword>
<organism evidence="8 9">
    <name type="scientific">Parafannyhessea umbonata</name>
    <dbReference type="NCBI Taxonomy" id="604330"/>
    <lineage>
        <taxon>Bacteria</taxon>
        <taxon>Bacillati</taxon>
        <taxon>Actinomycetota</taxon>
        <taxon>Coriobacteriia</taxon>
        <taxon>Coriobacteriales</taxon>
        <taxon>Atopobiaceae</taxon>
        <taxon>Parafannyhessea</taxon>
    </lineage>
</organism>
<comment type="caution">
    <text evidence="8">The sequence shown here is derived from an EMBL/GenBank/DDBJ whole genome shotgun (WGS) entry which is preliminary data.</text>
</comment>
<keyword evidence="3 6" id="KW-0812">Transmembrane</keyword>
<evidence type="ECO:0000259" key="7">
    <source>
        <dbReference type="Pfam" id="PF00892"/>
    </source>
</evidence>
<protein>
    <submittedName>
        <fullName evidence="8">Permease of the drug/metabolite transporter (DMT) superfamily</fullName>
    </submittedName>
</protein>
<evidence type="ECO:0000256" key="5">
    <source>
        <dbReference type="ARBA" id="ARBA00023136"/>
    </source>
</evidence>
<dbReference type="PANTHER" id="PTHR32322">
    <property type="entry name" value="INNER MEMBRANE TRANSPORTER"/>
    <property type="match status" value="1"/>
</dbReference>
<feature type="transmembrane region" description="Helical" evidence="6">
    <location>
        <begin position="213"/>
        <end position="232"/>
    </location>
</feature>
<keyword evidence="4 6" id="KW-1133">Transmembrane helix</keyword>
<dbReference type="InterPro" id="IPR050638">
    <property type="entry name" value="AA-Vitamin_Transporters"/>
</dbReference>
<feature type="transmembrane region" description="Helical" evidence="6">
    <location>
        <begin position="244"/>
        <end position="263"/>
    </location>
</feature>
<dbReference type="Gene3D" id="1.10.3730.20">
    <property type="match status" value="1"/>
</dbReference>
<dbReference type="Proteomes" id="UP000199135">
    <property type="component" value="Unassembled WGS sequence"/>
</dbReference>
<sequence>MKTNRYLIETSVACLLWSGSIIACKISYGSIGPFTLGLMRFSLAAVIMLAMLAVTRDHDRPRGRDMAICAATGIVGTTLYFAGENYGALLLPASTSSLIIGAFPAMTLALESAWDRTRPDGLKAAGIALAFVGVAVLAYGESSSGGSDVVLGDLALLGGGLCWAVYNLMMRPLLGKYSTTSITAWQTLFGALGFVPLVLLTEGLPTATPAPEALLSLAYLVLGCTVAGFILYNHSLKGLPASTAASFANLIPVFGLILSALILGEAITVPQHLGGSLVVAGIFLSARS</sequence>
<dbReference type="PANTHER" id="PTHR32322:SF2">
    <property type="entry name" value="EAMA DOMAIN-CONTAINING PROTEIN"/>
    <property type="match status" value="1"/>
</dbReference>
<feature type="domain" description="EamA" evidence="7">
    <location>
        <begin position="151"/>
        <end position="285"/>
    </location>
</feature>
<keyword evidence="9" id="KW-1185">Reference proteome</keyword>
<dbReference type="EMBL" id="FNWT01000001">
    <property type="protein sequence ID" value="SEH37074.1"/>
    <property type="molecule type" value="Genomic_DNA"/>
</dbReference>
<feature type="domain" description="EamA" evidence="7">
    <location>
        <begin position="12"/>
        <end position="138"/>
    </location>
</feature>
<evidence type="ECO:0000256" key="3">
    <source>
        <dbReference type="ARBA" id="ARBA00022692"/>
    </source>
</evidence>
<name>A0A1H6HSE1_9ACTN</name>
<gene>
    <name evidence="8" type="ORF">SAMN05216447_101124</name>
</gene>
<accession>A0A1H6HSE1</accession>
<feature type="transmembrane region" description="Helical" evidence="6">
    <location>
        <begin position="7"/>
        <end position="28"/>
    </location>
</feature>
<evidence type="ECO:0000256" key="1">
    <source>
        <dbReference type="ARBA" id="ARBA00004141"/>
    </source>
</evidence>
<feature type="transmembrane region" description="Helical" evidence="6">
    <location>
        <begin position="182"/>
        <end position="201"/>
    </location>
</feature>
<feature type="transmembrane region" description="Helical" evidence="6">
    <location>
        <begin position="89"/>
        <end position="110"/>
    </location>
</feature>
<dbReference type="PROSITE" id="PS51257">
    <property type="entry name" value="PROKAR_LIPOPROTEIN"/>
    <property type="match status" value="1"/>
</dbReference>
<feature type="transmembrane region" description="Helical" evidence="6">
    <location>
        <begin position="151"/>
        <end position="170"/>
    </location>
</feature>